<proteinExistence type="predicted"/>
<reference evidence="2 3" key="1">
    <citation type="submission" date="2017-12" db="EMBL/GenBank/DDBJ databases">
        <title>Phylogenetic diversity of female urinary microbiome.</title>
        <authorList>
            <person name="Thomas-White K."/>
            <person name="Wolfe A.J."/>
        </authorList>
    </citation>
    <scope>NUCLEOTIDE SEQUENCE [LARGE SCALE GENOMIC DNA]</scope>
    <source>
        <strain evidence="2 3">UMB1298</strain>
    </source>
</reference>
<feature type="region of interest" description="Disordered" evidence="1">
    <location>
        <begin position="59"/>
        <end position="80"/>
    </location>
</feature>
<evidence type="ECO:0000313" key="3">
    <source>
        <dbReference type="Proteomes" id="UP000234206"/>
    </source>
</evidence>
<sequence>MSAALLLTLAGCGEEPQTGATTSPFRATADVFSGRPNPEWDASDEARRAAATCLDQLAQADEAAAAPPSPGGLGFGGVTFEPAPASGGTALTRIVDHTAFGTRDGRPVTAECTDLGEATWEQFAELEPVAVKDLRSNANAS</sequence>
<accession>A0A2I1P9V0</accession>
<evidence type="ECO:0000256" key="1">
    <source>
        <dbReference type="SAM" id="MobiDB-lite"/>
    </source>
</evidence>
<gene>
    <name evidence="2" type="ORF">CYJ76_08105</name>
</gene>
<protein>
    <submittedName>
        <fullName evidence="2">Uncharacterized protein</fullName>
    </submittedName>
</protein>
<name>A0A2I1P9V0_9MICO</name>
<keyword evidence="3" id="KW-1185">Reference proteome</keyword>
<feature type="region of interest" description="Disordered" evidence="1">
    <location>
        <begin position="12"/>
        <end position="47"/>
    </location>
</feature>
<dbReference type="Proteomes" id="UP000234206">
    <property type="component" value="Unassembled WGS sequence"/>
</dbReference>
<dbReference type="RefSeq" id="WP_070703998.1">
    <property type="nucleotide sequence ID" value="NZ_JBHLVH010000006.1"/>
</dbReference>
<dbReference type="EMBL" id="PKIZ01000014">
    <property type="protein sequence ID" value="PKZ41372.1"/>
    <property type="molecule type" value="Genomic_DNA"/>
</dbReference>
<organism evidence="2 3">
    <name type="scientific">Kytococcus schroeteri</name>
    <dbReference type="NCBI Taxonomy" id="138300"/>
    <lineage>
        <taxon>Bacteria</taxon>
        <taxon>Bacillati</taxon>
        <taxon>Actinomycetota</taxon>
        <taxon>Actinomycetes</taxon>
        <taxon>Micrococcales</taxon>
        <taxon>Kytococcaceae</taxon>
        <taxon>Kytococcus</taxon>
    </lineage>
</organism>
<evidence type="ECO:0000313" key="2">
    <source>
        <dbReference type="EMBL" id="PKZ41372.1"/>
    </source>
</evidence>
<comment type="caution">
    <text evidence="2">The sequence shown here is derived from an EMBL/GenBank/DDBJ whole genome shotgun (WGS) entry which is preliminary data.</text>
</comment>
<dbReference type="AlphaFoldDB" id="A0A2I1P9V0"/>